<keyword evidence="8" id="KW-1185">Reference proteome</keyword>
<dbReference type="InterPro" id="IPR023753">
    <property type="entry name" value="FAD/NAD-binding_dom"/>
</dbReference>
<evidence type="ECO:0000256" key="1">
    <source>
        <dbReference type="ARBA" id="ARBA00022605"/>
    </source>
</evidence>
<dbReference type="GO" id="GO:0004355">
    <property type="term" value="F:glutamate synthase (NADPH) activity"/>
    <property type="evidence" value="ECO:0007669"/>
    <property type="project" value="UniProtKB-EC"/>
</dbReference>
<dbReference type="EC" id="1.4.1.13" evidence="7"/>
<evidence type="ECO:0000259" key="6">
    <source>
        <dbReference type="Pfam" id="PF14691"/>
    </source>
</evidence>
<dbReference type="Proteomes" id="UP000231501">
    <property type="component" value="Unassembled WGS sequence"/>
</dbReference>
<dbReference type="Gene3D" id="1.10.1060.10">
    <property type="entry name" value="Alpha-helical ferredoxin"/>
    <property type="match status" value="1"/>
</dbReference>
<reference evidence="7 8" key="1">
    <citation type="submission" date="2017-11" db="EMBL/GenBank/DDBJ databases">
        <title>Draft genome sequence of Mitsuaria sp. HWN-4.</title>
        <authorList>
            <person name="Gundlapally S.R."/>
        </authorList>
    </citation>
    <scope>NUCLEOTIDE SEQUENCE [LARGE SCALE GENOMIC DNA]</scope>
    <source>
        <strain evidence="7 8">HWN-4</strain>
    </source>
</reference>
<evidence type="ECO:0000313" key="7">
    <source>
        <dbReference type="EMBL" id="PIM54663.1"/>
    </source>
</evidence>
<evidence type="ECO:0000256" key="2">
    <source>
        <dbReference type="ARBA" id="ARBA00023002"/>
    </source>
</evidence>
<feature type="domain" description="Dihydroprymidine dehydrogenase" evidence="6">
    <location>
        <begin position="24"/>
        <end position="134"/>
    </location>
</feature>
<dbReference type="InterPro" id="IPR028261">
    <property type="entry name" value="DPD_II"/>
</dbReference>
<comment type="caution">
    <text evidence="7">The sequence shown here is derived from an EMBL/GenBank/DDBJ whole genome shotgun (WGS) entry which is preliminary data.</text>
</comment>
<proteinExistence type="predicted"/>
<evidence type="ECO:0000313" key="8">
    <source>
        <dbReference type="Proteomes" id="UP000231501"/>
    </source>
</evidence>
<organism evidence="7 8">
    <name type="scientific">Roseateles chitinivorans</name>
    <dbReference type="NCBI Taxonomy" id="2917965"/>
    <lineage>
        <taxon>Bacteria</taxon>
        <taxon>Pseudomonadati</taxon>
        <taxon>Pseudomonadota</taxon>
        <taxon>Betaproteobacteria</taxon>
        <taxon>Burkholderiales</taxon>
        <taxon>Sphaerotilaceae</taxon>
        <taxon>Roseateles</taxon>
    </lineage>
</organism>
<keyword evidence="2 7" id="KW-0560">Oxidoreductase</keyword>
<keyword evidence="1" id="KW-0028">Amino-acid biosynthesis</keyword>
<dbReference type="InterPro" id="IPR051394">
    <property type="entry name" value="Glutamate_Synthase"/>
</dbReference>
<sequence length="491" mass="53303">MGKVTGFMEYERLEEGYEPVEARLKNYKEFVIGLNVEQAKQQGARCMDCGTPFCNSGCPVNNIIPDFNDLVYRGGDADWKSAIAVLHSTNNFPEFTGRICPAPCEAACTLNVNDDAVGIKSIEHAIIDRAWAEGWVPPRPARVKTGKTVAVVGSGPAGLAAAQQLARAGHSVTVFEKNDRVGGLLRYGIPDFKMEKSHIDRRVQQMEAEGVVFRTGVMVAHLPEGSKVTNWAKDVVTAEELTEKFDAVLLAGGAEQSRDLPVPGRDLAGVHFAMEFLPQQNKVNAGDKLKNQLRADGKHVIVIGGGDTGSDCVGTSNRHGAKSVTQFELMPQPPEVEDRPLTWPYWPIKLRTSSSHEEGCEREFAIATKEFLGEKGKVTGVKTVRVEWSNGKMVEVAGSEQILKADLVLLAMGFVSPVASIIDAFGVTKDARGNAKATTDFNGGYKTNAAKVFVAGDMRRGQSLVVWAIREGRQAARSIDEFLMGESALPR</sequence>
<gene>
    <name evidence="7" type="primary">gltD</name>
    <name evidence="7" type="ORF">CS062_03325</name>
</gene>
<dbReference type="InterPro" id="IPR009051">
    <property type="entry name" value="Helical_ferredxn"/>
</dbReference>
<dbReference type="PRINTS" id="PR00419">
    <property type="entry name" value="ADXRDTASE"/>
</dbReference>
<dbReference type="EMBL" id="PEOG01000008">
    <property type="protein sequence ID" value="PIM54663.1"/>
    <property type="molecule type" value="Genomic_DNA"/>
</dbReference>
<dbReference type="SUPFAM" id="SSF51971">
    <property type="entry name" value="Nucleotide-binding domain"/>
    <property type="match status" value="1"/>
</dbReference>
<accession>A0A2G9CE15</accession>
<dbReference type="SUPFAM" id="SSF46548">
    <property type="entry name" value="alpha-helical ferredoxin"/>
    <property type="match status" value="1"/>
</dbReference>
<evidence type="ECO:0000256" key="4">
    <source>
        <dbReference type="ARBA" id="ARBA00029440"/>
    </source>
</evidence>
<feature type="domain" description="FAD/NAD(P)-binding" evidence="5">
    <location>
        <begin position="148"/>
        <end position="472"/>
    </location>
</feature>
<dbReference type="GO" id="GO:0016639">
    <property type="term" value="F:oxidoreductase activity, acting on the CH-NH2 group of donors, NAD or NADP as acceptor"/>
    <property type="evidence" value="ECO:0007669"/>
    <property type="project" value="InterPro"/>
</dbReference>
<dbReference type="Pfam" id="PF07992">
    <property type="entry name" value="Pyr_redox_2"/>
    <property type="match status" value="1"/>
</dbReference>
<dbReference type="AlphaFoldDB" id="A0A2G9CE15"/>
<name>A0A2G9CE15_9BURK</name>
<keyword evidence="3" id="KW-0314">Glutamate biosynthesis</keyword>
<dbReference type="OrthoDB" id="9803192at2"/>
<evidence type="ECO:0000259" key="5">
    <source>
        <dbReference type="Pfam" id="PF07992"/>
    </source>
</evidence>
<dbReference type="RefSeq" id="WP_099860045.1">
    <property type="nucleotide sequence ID" value="NZ_PEOG01000008.1"/>
</dbReference>
<dbReference type="Pfam" id="PF14691">
    <property type="entry name" value="Fer4_20"/>
    <property type="match status" value="1"/>
</dbReference>
<dbReference type="Gene3D" id="3.50.50.60">
    <property type="entry name" value="FAD/NAD(P)-binding domain"/>
    <property type="match status" value="1"/>
</dbReference>
<dbReference type="InterPro" id="IPR006005">
    <property type="entry name" value="Glut_synth_ssu1"/>
</dbReference>
<protein>
    <submittedName>
        <fullName evidence="7">Glutamate synthase</fullName>
        <ecNumber evidence="7">1.4.1.13</ecNumber>
    </submittedName>
</protein>
<dbReference type="PANTHER" id="PTHR43100">
    <property type="entry name" value="GLUTAMATE SYNTHASE [NADPH] SMALL CHAIN"/>
    <property type="match status" value="1"/>
</dbReference>
<evidence type="ECO:0000256" key="3">
    <source>
        <dbReference type="ARBA" id="ARBA00023164"/>
    </source>
</evidence>
<dbReference type="GO" id="GO:0006537">
    <property type="term" value="P:glutamate biosynthetic process"/>
    <property type="evidence" value="ECO:0007669"/>
    <property type="project" value="UniProtKB-KW"/>
</dbReference>
<dbReference type="GO" id="GO:0051536">
    <property type="term" value="F:iron-sulfur cluster binding"/>
    <property type="evidence" value="ECO:0007669"/>
    <property type="project" value="InterPro"/>
</dbReference>
<dbReference type="InterPro" id="IPR036188">
    <property type="entry name" value="FAD/NAD-bd_sf"/>
</dbReference>
<dbReference type="Gene3D" id="3.40.50.720">
    <property type="entry name" value="NAD(P)-binding Rossmann-like Domain"/>
    <property type="match status" value="1"/>
</dbReference>
<dbReference type="SUPFAM" id="SSF51905">
    <property type="entry name" value="FAD/NAD(P)-binding domain"/>
    <property type="match status" value="1"/>
</dbReference>
<dbReference type="NCBIfam" id="TIGR01317">
    <property type="entry name" value="GOGAT_sm_gam"/>
    <property type="match status" value="1"/>
</dbReference>
<comment type="pathway">
    <text evidence="4">Amino-acid biosynthesis.</text>
</comment>
<dbReference type="PANTHER" id="PTHR43100:SF1">
    <property type="entry name" value="GLUTAMATE SYNTHASE [NADPH] SMALL CHAIN"/>
    <property type="match status" value="1"/>
</dbReference>